<evidence type="ECO:0000256" key="1">
    <source>
        <dbReference type="SAM" id="Phobius"/>
    </source>
</evidence>
<name>A0ABY7RX82_9FLAO</name>
<dbReference type="RefSeq" id="WP_249992678.1">
    <property type="nucleotide sequence ID" value="NZ_CP116221.1"/>
</dbReference>
<feature type="transmembrane region" description="Helical" evidence="1">
    <location>
        <begin position="39"/>
        <end position="59"/>
    </location>
</feature>
<dbReference type="EMBL" id="CP116221">
    <property type="protein sequence ID" value="WCO01748.1"/>
    <property type="molecule type" value="Genomic_DNA"/>
</dbReference>
<evidence type="ECO:0000313" key="3">
    <source>
        <dbReference type="EMBL" id="WCO01748.1"/>
    </source>
</evidence>
<accession>A0ABY7RX82</accession>
<feature type="signal peptide" evidence="2">
    <location>
        <begin position="1"/>
        <end position="23"/>
    </location>
</feature>
<feature type="chain" id="PRO_5045465879" description="Signal peptidase" evidence="2">
    <location>
        <begin position="24"/>
        <end position="67"/>
    </location>
</feature>
<reference evidence="3 4" key="1">
    <citation type="submission" date="2023-01" db="EMBL/GenBank/DDBJ databases">
        <title>Psychroserpens ponticola sp. nov., isolated from seawater.</title>
        <authorList>
            <person name="Kristyanto S."/>
            <person name="Jung J."/>
            <person name="Kim J.M."/>
            <person name="Jeon C.O."/>
        </authorList>
    </citation>
    <scope>NUCLEOTIDE SEQUENCE [LARGE SCALE GENOMIC DNA]</scope>
    <source>
        <strain evidence="3 4">MSW6</strain>
    </source>
</reference>
<evidence type="ECO:0008006" key="5">
    <source>
        <dbReference type="Google" id="ProtNLM"/>
    </source>
</evidence>
<evidence type="ECO:0000313" key="4">
    <source>
        <dbReference type="Proteomes" id="UP001202717"/>
    </source>
</evidence>
<gene>
    <name evidence="3" type="ORF">MUN68_017015</name>
</gene>
<dbReference type="Proteomes" id="UP001202717">
    <property type="component" value="Chromosome"/>
</dbReference>
<keyword evidence="4" id="KW-1185">Reference proteome</keyword>
<organism evidence="3 4">
    <name type="scientific">Psychroserpens ponticola</name>
    <dbReference type="NCBI Taxonomy" id="2932268"/>
    <lineage>
        <taxon>Bacteria</taxon>
        <taxon>Pseudomonadati</taxon>
        <taxon>Bacteroidota</taxon>
        <taxon>Flavobacteriia</taxon>
        <taxon>Flavobacteriales</taxon>
        <taxon>Flavobacteriaceae</taxon>
        <taxon>Psychroserpens</taxon>
    </lineage>
</organism>
<evidence type="ECO:0000256" key="2">
    <source>
        <dbReference type="SAM" id="SignalP"/>
    </source>
</evidence>
<proteinExistence type="predicted"/>
<keyword evidence="2" id="KW-0732">Signal</keyword>
<keyword evidence="1" id="KW-0472">Membrane</keyword>
<keyword evidence="1" id="KW-0812">Transmembrane</keyword>
<keyword evidence="1" id="KW-1133">Transmembrane helix</keyword>
<sequence>MRIQNRKYIASILFVLISFVCNAQPDGSPPPPAPPPPPGMPIDDFLPILLVIAIIYGIVKRFKLSRR</sequence>
<protein>
    <recommendedName>
        <fullName evidence="5">Signal peptidase</fullName>
    </recommendedName>
</protein>